<evidence type="ECO:0000256" key="4">
    <source>
        <dbReference type="ARBA" id="ARBA00022833"/>
    </source>
</evidence>
<dbReference type="EMBL" id="JAFBEC010000001">
    <property type="protein sequence ID" value="MBM7631360.1"/>
    <property type="molecule type" value="Genomic_DNA"/>
</dbReference>
<dbReference type="InterPro" id="IPR045090">
    <property type="entry name" value="Pept_M3A_M3B"/>
</dbReference>
<name>A0ABS2P8G2_9BACL</name>
<dbReference type="Gene3D" id="1.10.1370.30">
    <property type="match status" value="1"/>
</dbReference>
<evidence type="ECO:0000256" key="5">
    <source>
        <dbReference type="ARBA" id="ARBA00023049"/>
    </source>
</evidence>
<comment type="caution">
    <text evidence="8">The sequence shown here is derived from an EMBL/GenBank/DDBJ whole genome shotgun (WGS) entry which is preliminary data.</text>
</comment>
<keyword evidence="4 6" id="KW-0862">Zinc</keyword>
<organism evidence="8 9">
    <name type="scientific">Geomicrobium sediminis</name>
    <dbReference type="NCBI Taxonomy" id="1347788"/>
    <lineage>
        <taxon>Bacteria</taxon>
        <taxon>Bacillati</taxon>
        <taxon>Bacillota</taxon>
        <taxon>Bacilli</taxon>
        <taxon>Bacillales</taxon>
        <taxon>Geomicrobium</taxon>
    </lineage>
</organism>
<comment type="similarity">
    <text evidence="6">Belongs to the peptidase M3 family.</text>
</comment>
<evidence type="ECO:0000313" key="8">
    <source>
        <dbReference type="EMBL" id="MBM7631360.1"/>
    </source>
</evidence>
<dbReference type="Proteomes" id="UP000741863">
    <property type="component" value="Unassembled WGS sequence"/>
</dbReference>
<keyword evidence="2 6" id="KW-0479">Metal-binding</keyword>
<evidence type="ECO:0000256" key="3">
    <source>
        <dbReference type="ARBA" id="ARBA00022801"/>
    </source>
</evidence>
<dbReference type="InterPro" id="IPR011976">
    <property type="entry name" value="Pept_M3B_oligopep-rel"/>
</dbReference>
<feature type="domain" description="Peptidase M3A/M3B catalytic" evidence="7">
    <location>
        <begin position="168"/>
        <end position="547"/>
    </location>
</feature>
<dbReference type="RefSeq" id="WP_204695508.1">
    <property type="nucleotide sequence ID" value="NZ_JAFBEC010000001.1"/>
</dbReference>
<dbReference type="InterPro" id="IPR001567">
    <property type="entry name" value="Pept_M3A_M3B_dom"/>
</dbReference>
<gene>
    <name evidence="8" type="ORF">JOD17_000451</name>
</gene>
<evidence type="ECO:0000256" key="6">
    <source>
        <dbReference type="RuleBase" id="RU003435"/>
    </source>
</evidence>
<protein>
    <submittedName>
        <fullName evidence="8">M3 family oligoendopeptidase</fullName>
    </submittedName>
</protein>
<evidence type="ECO:0000259" key="7">
    <source>
        <dbReference type="Pfam" id="PF01432"/>
    </source>
</evidence>
<evidence type="ECO:0000256" key="2">
    <source>
        <dbReference type="ARBA" id="ARBA00022723"/>
    </source>
</evidence>
<keyword evidence="3 6" id="KW-0378">Hydrolase</keyword>
<comment type="cofactor">
    <cofactor evidence="6">
        <name>Zn(2+)</name>
        <dbReference type="ChEBI" id="CHEBI:29105"/>
    </cofactor>
    <text evidence="6">Binds 1 zinc ion.</text>
</comment>
<dbReference type="PANTHER" id="PTHR11804">
    <property type="entry name" value="PROTEASE M3 THIMET OLIGOPEPTIDASE-RELATED"/>
    <property type="match status" value="1"/>
</dbReference>
<accession>A0ABS2P8G2</accession>
<proteinExistence type="inferred from homology"/>
<keyword evidence="1 6" id="KW-0645">Protease</keyword>
<dbReference type="NCBIfam" id="TIGR02289">
    <property type="entry name" value="M3_not_pepF"/>
    <property type="match status" value="1"/>
</dbReference>
<dbReference type="SUPFAM" id="SSF55486">
    <property type="entry name" value="Metalloproteases ('zincins'), catalytic domain"/>
    <property type="match status" value="1"/>
</dbReference>
<dbReference type="PANTHER" id="PTHR11804:SF28">
    <property type="entry name" value="OLIGOENDOPEPTIDASE F"/>
    <property type="match status" value="1"/>
</dbReference>
<reference evidence="8 9" key="1">
    <citation type="submission" date="2021-01" db="EMBL/GenBank/DDBJ databases">
        <title>Genomic Encyclopedia of Type Strains, Phase IV (KMG-IV): sequencing the most valuable type-strain genomes for metagenomic binning, comparative biology and taxonomic classification.</title>
        <authorList>
            <person name="Goeker M."/>
        </authorList>
    </citation>
    <scope>NUCLEOTIDE SEQUENCE [LARGE SCALE GENOMIC DNA]</scope>
    <source>
        <strain evidence="8 9">DSM 25540</strain>
    </source>
</reference>
<evidence type="ECO:0000313" key="9">
    <source>
        <dbReference type="Proteomes" id="UP000741863"/>
    </source>
</evidence>
<keyword evidence="5 6" id="KW-0482">Metalloprotease</keyword>
<evidence type="ECO:0000256" key="1">
    <source>
        <dbReference type="ARBA" id="ARBA00022670"/>
    </source>
</evidence>
<dbReference type="CDD" id="cd09606">
    <property type="entry name" value="M3B_PepF"/>
    <property type="match status" value="1"/>
</dbReference>
<sequence>MKKFHEMEYDGINVEEIQNKTYAITAQFQKADSFDEQNRLLHDMNEIKKEVTTQETLVSIRHSVDTTDEFYKQEQEKMDQVLPELQEAFQSFSKALVSATYREQLEERWGSQLFALKDLQLKTFAPEIVPDLQKENKLSSEYSQLIASAKIEFQGEEYTLAQLAPFEQDTDRSVREAAAVARTTFMADNEAELDRIYDELIQVRTAAAKKLGFENFIELAYARMSRTDFDPKDVEKFRAQVKEHIVPFASELKEKQRQRIGVDTLMYYDDQFKHPDGNAKPKGDAQFILEQGKTMYVELSEETKFFYRQLLDRDLMDVLSRKGKQSGGYCTFIANEKVPFVFANFNGTSGDIDVLTHEIGHAFQTYESRELGVEEYQFPTMEAAEIHSFSMEFFAYPWMENFFKEDVDKYFYDHLAGKVFALPYMVAVDEFQHRVYEQPELTSAERKAIWRDLERTYMPHINYGDNDYLEGGSLWQRQLHIFVIPFYYIDYGLAQICALQFWKKANEDREAAWNDYLALCKLGGSQSFVNLVESAGLNSPFEDGVVEDVMQEVKAWFKQ</sequence>
<dbReference type="Pfam" id="PF01432">
    <property type="entry name" value="Peptidase_M3"/>
    <property type="match status" value="1"/>
</dbReference>
<keyword evidence="9" id="KW-1185">Reference proteome</keyword>